<gene>
    <name evidence="4" type="ORF">OC842_005835</name>
</gene>
<evidence type="ECO:0000256" key="3">
    <source>
        <dbReference type="SAM" id="MobiDB-lite"/>
    </source>
</evidence>
<keyword evidence="2" id="KW-0413">Isomerase</keyword>
<dbReference type="Proteomes" id="UP001176521">
    <property type="component" value="Unassembled WGS sequence"/>
</dbReference>
<evidence type="ECO:0000256" key="1">
    <source>
        <dbReference type="ARBA" id="ARBA00007673"/>
    </source>
</evidence>
<feature type="compositionally biased region" description="Gly residues" evidence="3">
    <location>
        <begin position="502"/>
        <end position="518"/>
    </location>
</feature>
<dbReference type="SUPFAM" id="SSF54506">
    <property type="entry name" value="Diaminopimelate epimerase-like"/>
    <property type="match status" value="2"/>
</dbReference>
<dbReference type="EMBL" id="JAPDMQ010000451">
    <property type="protein sequence ID" value="KAK0524432.1"/>
    <property type="molecule type" value="Genomic_DNA"/>
</dbReference>
<dbReference type="InterPro" id="IPR007400">
    <property type="entry name" value="PrpF-like"/>
</dbReference>
<organism evidence="4 5">
    <name type="scientific">Tilletia horrida</name>
    <dbReference type="NCBI Taxonomy" id="155126"/>
    <lineage>
        <taxon>Eukaryota</taxon>
        <taxon>Fungi</taxon>
        <taxon>Dikarya</taxon>
        <taxon>Basidiomycota</taxon>
        <taxon>Ustilaginomycotina</taxon>
        <taxon>Exobasidiomycetes</taxon>
        <taxon>Tilletiales</taxon>
        <taxon>Tilletiaceae</taxon>
        <taxon>Tilletia</taxon>
    </lineage>
</organism>
<comment type="caution">
    <text evidence="4">The sequence shown here is derived from an EMBL/GenBank/DDBJ whole genome shotgun (WGS) entry which is preliminary data.</text>
</comment>
<evidence type="ECO:0000256" key="2">
    <source>
        <dbReference type="ARBA" id="ARBA00023235"/>
    </source>
</evidence>
<name>A0AAN6G955_9BASI</name>
<dbReference type="GO" id="GO:0016853">
    <property type="term" value="F:isomerase activity"/>
    <property type="evidence" value="ECO:0007669"/>
    <property type="project" value="UniProtKB-KW"/>
</dbReference>
<evidence type="ECO:0000313" key="4">
    <source>
        <dbReference type="EMBL" id="KAK0524432.1"/>
    </source>
</evidence>
<protein>
    <recommendedName>
        <fullName evidence="6">DUF453-domain-containing protein</fullName>
    </recommendedName>
</protein>
<dbReference type="AlphaFoldDB" id="A0AAN6G955"/>
<feature type="region of interest" description="Disordered" evidence="3">
    <location>
        <begin position="479"/>
        <end position="518"/>
    </location>
</feature>
<evidence type="ECO:0000313" key="5">
    <source>
        <dbReference type="Proteomes" id="UP001176521"/>
    </source>
</evidence>
<evidence type="ECO:0008006" key="6">
    <source>
        <dbReference type="Google" id="ProtNLM"/>
    </source>
</evidence>
<dbReference type="Pfam" id="PF04303">
    <property type="entry name" value="PrpF"/>
    <property type="match status" value="2"/>
</dbReference>
<reference evidence="4" key="1">
    <citation type="journal article" date="2023" name="PhytoFront">
        <title>Draft Genome Resources of Seven Strains of Tilletia horrida, Causal Agent of Kernel Smut of Rice.</title>
        <authorList>
            <person name="Khanal S."/>
            <person name="Antony Babu S."/>
            <person name="Zhou X.G."/>
        </authorList>
    </citation>
    <scope>NUCLEOTIDE SEQUENCE</scope>
    <source>
        <strain evidence="4">TX3</strain>
    </source>
</reference>
<dbReference type="PANTHER" id="PTHR43709:SF2">
    <property type="entry name" value="DUF453 DOMAIN PROTEIN (AFU_ORTHOLOGUE AFUA_6G00360)"/>
    <property type="match status" value="1"/>
</dbReference>
<keyword evidence="5" id="KW-1185">Reference proteome</keyword>
<sequence>MQGPPLSVLASFYRGGTSRGLFLSPRTLAPFHPRTRDAILCAALGSPDPDLRQISGLGGGLSSLSKIAIVGAPDAPLASRLKRLGAEWELAGVPWADEVERAAQEGKDGWDVVYRFGQVPVTGPRTVDWSSTCGNLVAAVAQYAIDSGAVSQARLQRHSDSNQEDASQSPHHSFMFPLRILAADSGKRILARVPIAVSQHPGSHTANDRFFYPARSGEASIAGVPGTAAEILIESPLESGVLPSGNARDSVKLPNGEPVEVTLISTGLPTIFVSPRTISPSLDPSILLSHPSQLDSHPELHPRLEAIRQATAAQLLAGAISPSAPKICIVAPRKGMAYETTGGDKIGEDDMDILVRPISVGNFHRTVPATTLSALAAGSAYPTSTISEAIQASSPHPSDPSSPIRTLTVGHCAGTASASVRVSRSAGGREPVPEAIVYVRTARRIMHGWVDLPALGTDPIEPSDPSSSAQGWLPDARWFEEAGEDGLEPRGSEDALRRLGQAGLGPWSGGGKTGWNGV</sequence>
<accession>A0AAN6G955</accession>
<proteinExistence type="inferred from homology"/>
<dbReference type="PANTHER" id="PTHR43709">
    <property type="entry name" value="ACONITATE ISOMERASE-RELATED"/>
    <property type="match status" value="1"/>
</dbReference>
<feature type="compositionally biased region" description="Basic and acidic residues" evidence="3">
    <location>
        <begin position="487"/>
        <end position="497"/>
    </location>
</feature>
<comment type="similarity">
    <text evidence="1">Belongs to the PrpF family.</text>
</comment>
<dbReference type="Gene3D" id="3.10.310.10">
    <property type="entry name" value="Diaminopimelate Epimerase, Chain A, domain 1"/>
    <property type="match status" value="2"/>
</dbReference>